<evidence type="ECO:0000256" key="1">
    <source>
        <dbReference type="ARBA" id="ARBA00004651"/>
    </source>
</evidence>
<evidence type="ECO:0000256" key="2">
    <source>
        <dbReference type="ARBA" id="ARBA00022448"/>
    </source>
</evidence>
<keyword evidence="2" id="KW-0813">Transport</keyword>
<feature type="transmembrane region" description="Helical" evidence="7">
    <location>
        <begin position="173"/>
        <end position="192"/>
    </location>
</feature>
<proteinExistence type="predicted"/>
<feature type="transmembrane region" description="Helical" evidence="7">
    <location>
        <begin position="228"/>
        <end position="255"/>
    </location>
</feature>
<feature type="transmembrane region" description="Helical" evidence="7">
    <location>
        <begin position="261"/>
        <end position="280"/>
    </location>
</feature>
<dbReference type="SUPFAM" id="SSF103473">
    <property type="entry name" value="MFS general substrate transporter"/>
    <property type="match status" value="1"/>
</dbReference>
<keyword evidence="9" id="KW-1185">Reference proteome</keyword>
<dbReference type="PANTHER" id="PTHR23513:SF11">
    <property type="entry name" value="STAPHYLOFERRIN A TRANSPORTER"/>
    <property type="match status" value="1"/>
</dbReference>
<dbReference type="Gene3D" id="1.20.1250.20">
    <property type="entry name" value="MFS general substrate transporter like domains"/>
    <property type="match status" value="1"/>
</dbReference>
<evidence type="ECO:0000256" key="7">
    <source>
        <dbReference type="SAM" id="Phobius"/>
    </source>
</evidence>
<feature type="transmembrane region" description="Helical" evidence="7">
    <location>
        <begin position="350"/>
        <end position="372"/>
    </location>
</feature>
<feature type="transmembrane region" description="Helical" evidence="7">
    <location>
        <begin position="49"/>
        <end position="72"/>
    </location>
</feature>
<feature type="transmembrane region" description="Helical" evidence="7">
    <location>
        <begin position="292"/>
        <end position="311"/>
    </location>
</feature>
<dbReference type="InterPro" id="IPR036259">
    <property type="entry name" value="MFS_trans_sf"/>
</dbReference>
<keyword evidence="4 7" id="KW-0812">Transmembrane</keyword>
<keyword evidence="6 7" id="KW-0472">Membrane</keyword>
<feature type="transmembrane region" description="Helical" evidence="7">
    <location>
        <begin position="84"/>
        <end position="105"/>
    </location>
</feature>
<feature type="transmembrane region" description="Helical" evidence="7">
    <location>
        <begin position="16"/>
        <end position="43"/>
    </location>
</feature>
<dbReference type="GO" id="GO:0005886">
    <property type="term" value="C:plasma membrane"/>
    <property type="evidence" value="ECO:0007669"/>
    <property type="project" value="UniProtKB-SubCell"/>
</dbReference>
<dbReference type="Proteomes" id="UP001156870">
    <property type="component" value="Unassembled WGS sequence"/>
</dbReference>
<evidence type="ECO:0000256" key="4">
    <source>
        <dbReference type="ARBA" id="ARBA00022692"/>
    </source>
</evidence>
<dbReference type="EMBL" id="BSPD01000057">
    <property type="protein sequence ID" value="GLS26658.1"/>
    <property type="molecule type" value="Genomic_DNA"/>
</dbReference>
<accession>A0AA37WMR0</accession>
<evidence type="ECO:0000313" key="9">
    <source>
        <dbReference type="Proteomes" id="UP001156870"/>
    </source>
</evidence>
<keyword evidence="5 7" id="KW-1133">Transmembrane helix</keyword>
<comment type="subcellular location">
    <subcellularLocation>
        <location evidence="1">Cell membrane</location>
        <topology evidence="1">Multi-pass membrane protein</topology>
    </subcellularLocation>
</comment>
<dbReference type="Pfam" id="PF05977">
    <property type="entry name" value="MFS_3"/>
    <property type="match status" value="1"/>
</dbReference>
<feature type="transmembrane region" description="Helical" evidence="7">
    <location>
        <begin position="378"/>
        <end position="398"/>
    </location>
</feature>
<dbReference type="AlphaFoldDB" id="A0AA37WMR0"/>
<comment type="caution">
    <text evidence="8">The sequence shown here is derived from an EMBL/GenBank/DDBJ whole genome shotgun (WGS) entry which is preliminary data.</text>
</comment>
<dbReference type="InterPro" id="IPR010290">
    <property type="entry name" value="TM_effector"/>
</dbReference>
<protein>
    <submittedName>
        <fullName evidence="8">MFS transporter</fullName>
    </submittedName>
</protein>
<evidence type="ECO:0000256" key="3">
    <source>
        <dbReference type="ARBA" id="ARBA00022475"/>
    </source>
</evidence>
<name>A0AA37WMR0_9GAMM</name>
<sequence length="407" mass="43346">MFVGTRIDSGATRPESLLLFFLSALGFGAFATGVHIIMVPWLALEHLQLGASTFGLIQALLLFPNLAFLLLGGVVADRRNAAKWLMASSAGLALLHSVVLCLTLLHLLSSWSLMGYALLVGGLVAMAQPLRESMVPTFAVSSVQRAILQVSFVQYCAQSVGVLLAGVSTTAGLVWILGVQIMALSISGWCYSRLSHRTIPTRANEASVAEAIRHGVREVWGHSTLRQLVLLVGFNGFVNLGAYVVLIPLLITQVYGLSAAYYGWVQLAFVVGNIMMSGLMLSVRIRWPSGRIVLICLAVSGGILGCLGLKLPQWTLVPLVFSWGCAVAVSSSMGRVLLQSQVEKAVRGRVVSLYQLALFGTAPLGAVSAGFLAEILSINTILLGAGVMTMALFVIFGLRSALWSCVD</sequence>
<dbReference type="RefSeq" id="WP_232595351.1">
    <property type="nucleotide sequence ID" value="NZ_BSPD01000057.1"/>
</dbReference>
<evidence type="ECO:0000256" key="5">
    <source>
        <dbReference type="ARBA" id="ARBA00022989"/>
    </source>
</evidence>
<reference evidence="8 9" key="1">
    <citation type="journal article" date="2014" name="Int. J. Syst. Evol. Microbiol.">
        <title>Complete genome sequence of Corynebacterium casei LMG S-19264T (=DSM 44701T), isolated from a smear-ripened cheese.</title>
        <authorList>
            <consortium name="US DOE Joint Genome Institute (JGI-PGF)"/>
            <person name="Walter F."/>
            <person name="Albersmeier A."/>
            <person name="Kalinowski J."/>
            <person name="Ruckert C."/>
        </authorList>
    </citation>
    <scope>NUCLEOTIDE SEQUENCE [LARGE SCALE GENOMIC DNA]</scope>
    <source>
        <strain evidence="8 9">NBRC 110095</strain>
    </source>
</reference>
<evidence type="ECO:0000313" key="8">
    <source>
        <dbReference type="EMBL" id="GLS26658.1"/>
    </source>
</evidence>
<dbReference type="PANTHER" id="PTHR23513">
    <property type="entry name" value="INTEGRAL MEMBRANE EFFLUX PROTEIN-RELATED"/>
    <property type="match status" value="1"/>
</dbReference>
<gene>
    <name evidence="8" type="ORF">GCM10007877_23750</name>
</gene>
<dbReference type="CDD" id="cd06173">
    <property type="entry name" value="MFS_MefA_like"/>
    <property type="match status" value="1"/>
</dbReference>
<organism evidence="8 9">
    <name type="scientific">Marinibactrum halimedae</name>
    <dbReference type="NCBI Taxonomy" id="1444977"/>
    <lineage>
        <taxon>Bacteria</taxon>
        <taxon>Pseudomonadati</taxon>
        <taxon>Pseudomonadota</taxon>
        <taxon>Gammaproteobacteria</taxon>
        <taxon>Cellvibrionales</taxon>
        <taxon>Cellvibrionaceae</taxon>
        <taxon>Marinibactrum</taxon>
    </lineage>
</organism>
<feature type="transmembrane region" description="Helical" evidence="7">
    <location>
        <begin position="317"/>
        <end position="338"/>
    </location>
</feature>
<evidence type="ECO:0000256" key="6">
    <source>
        <dbReference type="ARBA" id="ARBA00023136"/>
    </source>
</evidence>
<keyword evidence="3" id="KW-1003">Cell membrane</keyword>